<keyword evidence="3" id="KW-1185">Reference proteome</keyword>
<evidence type="ECO:0000313" key="3">
    <source>
        <dbReference type="Proteomes" id="UP001420932"/>
    </source>
</evidence>
<gene>
    <name evidence="2" type="ORF">Syun_031798</name>
</gene>
<reference evidence="2 3" key="1">
    <citation type="submission" date="2024-01" db="EMBL/GenBank/DDBJ databases">
        <title>Genome assemblies of Stephania.</title>
        <authorList>
            <person name="Yang L."/>
        </authorList>
    </citation>
    <scope>NUCLEOTIDE SEQUENCE [LARGE SCALE GENOMIC DNA]</scope>
    <source>
        <strain evidence="2">YNDBR</strain>
        <tissue evidence="2">Leaf</tissue>
    </source>
</reference>
<evidence type="ECO:0000256" key="1">
    <source>
        <dbReference type="SAM" id="MobiDB-lite"/>
    </source>
</evidence>
<dbReference type="EMBL" id="JBBNAF010000048">
    <property type="protein sequence ID" value="KAK9081692.1"/>
    <property type="molecule type" value="Genomic_DNA"/>
</dbReference>
<dbReference type="Proteomes" id="UP001420932">
    <property type="component" value="Unassembled WGS sequence"/>
</dbReference>
<protein>
    <submittedName>
        <fullName evidence="2">Uncharacterized protein</fullName>
    </submittedName>
</protein>
<proteinExistence type="predicted"/>
<feature type="region of interest" description="Disordered" evidence="1">
    <location>
        <begin position="72"/>
        <end position="91"/>
    </location>
</feature>
<accession>A0AAP0DZT1</accession>
<dbReference type="AlphaFoldDB" id="A0AAP0DZT1"/>
<name>A0AAP0DZT1_9MAGN</name>
<evidence type="ECO:0000313" key="2">
    <source>
        <dbReference type="EMBL" id="KAK9081692.1"/>
    </source>
</evidence>
<sequence length="91" mass="10262">MDVRKRRSYELLPLGRPHGLARRTSPSSDAPYFGSNIASFLSSRQTPDAAPQPKIERRGAERMIGNVAGRVTTKPEREPERAWRVESRATE</sequence>
<feature type="compositionally biased region" description="Basic and acidic residues" evidence="1">
    <location>
        <begin position="73"/>
        <end position="91"/>
    </location>
</feature>
<comment type="caution">
    <text evidence="2">The sequence shown here is derived from an EMBL/GenBank/DDBJ whole genome shotgun (WGS) entry which is preliminary data.</text>
</comment>
<feature type="region of interest" description="Disordered" evidence="1">
    <location>
        <begin position="1"/>
        <end position="31"/>
    </location>
</feature>
<organism evidence="2 3">
    <name type="scientific">Stephania yunnanensis</name>
    <dbReference type="NCBI Taxonomy" id="152371"/>
    <lineage>
        <taxon>Eukaryota</taxon>
        <taxon>Viridiplantae</taxon>
        <taxon>Streptophyta</taxon>
        <taxon>Embryophyta</taxon>
        <taxon>Tracheophyta</taxon>
        <taxon>Spermatophyta</taxon>
        <taxon>Magnoliopsida</taxon>
        <taxon>Ranunculales</taxon>
        <taxon>Menispermaceae</taxon>
        <taxon>Menispermoideae</taxon>
        <taxon>Cissampelideae</taxon>
        <taxon>Stephania</taxon>
    </lineage>
</organism>